<dbReference type="AlphaFoldDB" id="A0A2P1PTE0"/>
<keyword evidence="2" id="KW-1133">Transmembrane helix</keyword>
<protein>
    <submittedName>
        <fullName evidence="3">Uncharacterized protein</fullName>
    </submittedName>
</protein>
<accession>A0A2P1PTE0</accession>
<dbReference type="Proteomes" id="UP000241074">
    <property type="component" value="Chromosome"/>
</dbReference>
<sequence>MNQLIRSIWMDQEWRIIVVIYAMMAVLAAYPLLWLWRFDVLGYPVISHDDYWLGPPPRQRAECLSDVGKVMRWMCADESVFQSHATFCAAWLRYTGLVNAGGSPRVRVDTTDTREPETYSHSAL</sequence>
<organism evidence="3 4">
    <name type="scientific">Ahniella affigens</name>
    <dbReference type="NCBI Taxonomy" id="2021234"/>
    <lineage>
        <taxon>Bacteria</taxon>
        <taxon>Pseudomonadati</taxon>
        <taxon>Pseudomonadota</taxon>
        <taxon>Gammaproteobacteria</taxon>
        <taxon>Lysobacterales</taxon>
        <taxon>Rhodanobacteraceae</taxon>
        <taxon>Ahniella</taxon>
    </lineage>
</organism>
<dbReference type="EMBL" id="CP027860">
    <property type="protein sequence ID" value="AVP98114.1"/>
    <property type="molecule type" value="Genomic_DNA"/>
</dbReference>
<reference evidence="3 4" key="1">
    <citation type="submission" date="2018-03" db="EMBL/GenBank/DDBJ databases">
        <title>Ahniella affigens gen. nov., sp. nov., a gammaproteobacterium isolated from sandy soil near a stream.</title>
        <authorList>
            <person name="Ko Y."/>
            <person name="Kim J.-H."/>
        </authorList>
    </citation>
    <scope>NUCLEOTIDE SEQUENCE [LARGE SCALE GENOMIC DNA]</scope>
    <source>
        <strain evidence="3 4">D13</strain>
    </source>
</reference>
<dbReference type="RefSeq" id="WP_106892034.1">
    <property type="nucleotide sequence ID" value="NZ_CP027860.1"/>
</dbReference>
<feature type="region of interest" description="Disordered" evidence="1">
    <location>
        <begin position="105"/>
        <end position="124"/>
    </location>
</feature>
<evidence type="ECO:0000313" key="4">
    <source>
        <dbReference type="Proteomes" id="UP000241074"/>
    </source>
</evidence>
<feature type="compositionally biased region" description="Basic and acidic residues" evidence="1">
    <location>
        <begin position="106"/>
        <end position="118"/>
    </location>
</feature>
<keyword evidence="2" id="KW-0812">Transmembrane</keyword>
<dbReference type="OrthoDB" id="4129982at1224"/>
<proteinExistence type="predicted"/>
<gene>
    <name evidence="3" type="ORF">C7S18_13305</name>
</gene>
<keyword evidence="2" id="KW-0472">Membrane</keyword>
<feature type="transmembrane region" description="Helical" evidence="2">
    <location>
        <begin position="16"/>
        <end position="36"/>
    </location>
</feature>
<keyword evidence="4" id="KW-1185">Reference proteome</keyword>
<name>A0A2P1PTE0_9GAMM</name>
<evidence type="ECO:0000256" key="2">
    <source>
        <dbReference type="SAM" id="Phobius"/>
    </source>
</evidence>
<evidence type="ECO:0000256" key="1">
    <source>
        <dbReference type="SAM" id="MobiDB-lite"/>
    </source>
</evidence>
<evidence type="ECO:0000313" key="3">
    <source>
        <dbReference type="EMBL" id="AVP98114.1"/>
    </source>
</evidence>
<reference evidence="3 4" key="2">
    <citation type="submission" date="2018-03" db="EMBL/GenBank/DDBJ databases">
        <authorList>
            <person name="Keele B.F."/>
        </authorList>
    </citation>
    <scope>NUCLEOTIDE SEQUENCE [LARGE SCALE GENOMIC DNA]</scope>
    <source>
        <strain evidence="3 4">D13</strain>
    </source>
</reference>
<dbReference type="KEGG" id="xba:C7S18_13305"/>